<protein>
    <submittedName>
        <fullName evidence="4">C-type lectin domain-containing protein</fullName>
    </submittedName>
</protein>
<dbReference type="WBParaSite" id="EEL_0000077901-mRNA-1">
    <property type="protein sequence ID" value="EEL_0000077901-mRNA-1"/>
    <property type="gene ID" value="EEL_0000077901"/>
</dbReference>
<name>A0A158Q6W8_9BILA</name>
<dbReference type="AlphaFoldDB" id="A0A158Q6W8"/>
<dbReference type="CDD" id="cd00037">
    <property type="entry name" value="CLECT"/>
    <property type="match status" value="1"/>
</dbReference>
<feature type="domain" description="C-type lectin" evidence="2">
    <location>
        <begin position="29"/>
        <end position="143"/>
    </location>
</feature>
<dbReference type="SUPFAM" id="SSF56436">
    <property type="entry name" value="C-type lectin-like"/>
    <property type="match status" value="1"/>
</dbReference>
<dbReference type="InterPro" id="IPR016186">
    <property type="entry name" value="C-type_lectin-like/link_sf"/>
</dbReference>
<accession>A0A158Q6W8</accession>
<dbReference type="PROSITE" id="PS50041">
    <property type="entry name" value="C_TYPE_LECTIN_2"/>
    <property type="match status" value="1"/>
</dbReference>
<evidence type="ECO:0000259" key="2">
    <source>
        <dbReference type="PROSITE" id="PS50041"/>
    </source>
</evidence>
<proteinExistence type="predicted"/>
<dbReference type="Pfam" id="PF00059">
    <property type="entry name" value="Lectin_C"/>
    <property type="match status" value="1"/>
</dbReference>
<reference evidence="4" key="1">
    <citation type="submission" date="2016-04" db="UniProtKB">
        <authorList>
            <consortium name="WormBaseParasite"/>
        </authorList>
    </citation>
    <scope>IDENTIFICATION</scope>
</reference>
<dbReference type="PANTHER" id="PTHR22803">
    <property type="entry name" value="MANNOSE, PHOSPHOLIPASE, LECTIN RECEPTOR RELATED"/>
    <property type="match status" value="1"/>
</dbReference>
<organism evidence="3 4">
    <name type="scientific">Elaeophora elaphi</name>
    <dbReference type="NCBI Taxonomy" id="1147741"/>
    <lineage>
        <taxon>Eukaryota</taxon>
        <taxon>Metazoa</taxon>
        <taxon>Ecdysozoa</taxon>
        <taxon>Nematoda</taxon>
        <taxon>Chromadorea</taxon>
        <taxon>Rhabditida</taxon>
        <taxon>Spirurina</taxon>
        <taxon>Spiruromorpha</taxon>
        <taxon>Filarioidea</taxon>
        <taxon>Onchocercidae</taxon>
        <taxon>Elaeophora</taxon>
    </lineage>
</organism>
<keyword evidence="3" id="KW-1185">Reference proteome</keyword>
<dbReference type="Gene3D" id="3.10.100.10">
    <property type="entry name" value="Mannose-Binding Protein A, subunit A"/>
    <property type="match status" value="1"/>
</dbReference>
<dbReference type="STRING" id="1147741.A0A158Q6W8"/>
<dbReference type="InterPro" id="IPR050111">
    <property type="entry name" value="C-type_lectin/snaclec_domain"/>
</dbReference>
<feature type="signal peptide" evidence="1">
    <location>
        <begin position="1"/>
        <end position="17"/>
    </location>
</feature>
<evidence type="ECO:0000313" key="4">
    <source>
        <dbReference type="WBParaSite" id="EEL_0000077901-mRNA-1"/>
    </source>
</evidence>
<sequence length="170" mass="19616">SSFSSLIVSKLFTVSLCAKCDPGWRYSPHSRKCYKFFSKSVTWTEAEFHCLIQKGHHISVHSSKENKFVKEIARGASEVWIGSAKFGSMSNYEWSDKTSFNFKGWKNGKIPVTKLIQPCTKMNVTNGEWFQSCCRKVAPYICQKDSQQANQIYKHFLRHKFKKQINTGIL</sequence>
<evidence type="ECO:0000313" key="3">
    <source>
        <dbReference type="Proteomes" id="UP000050640"/>
    </source>
</evidence>
<feature type="chain" id="PRO_5007630727" evidence="1">
    <location>
        <begin position="18"/>
        <end position="170"/>
    </location>
</feature>
<dbReference type="SMART" id="SM00034">
    <property type="entry name" value="CLECT"/>
    <property type="match status" value="1"/>
</dbReference>
<keyword evidence="1" id="KW-0732">Signal</keyword>
<evidence type="ECO:0000256" key="1">
    <source>
        <dbReference type="SAM" id="SignalP"/>
    </source>
</evidence>
<dbReference type="InterPro" id="IPR016187">
    <property type="entry name" value="CTDL_fold"/>
</dbReference>
<dbReference type="Proteomes" id="UP000050640">
    <property type="component" value="Unplaced"/>
</dbReference>
<dbReference type="InterPro" id="IPR001304">
    <property type="entry name" value="C-type_lectin-like"/>
</dbReference>